<dbReference type="RefSeq" id="WP_009292095.1">
    <property type="nucleotide sequence ID" value="NZ_CP043610.1"/>
</dbReference>
<name>A0ABD5FT02_BACFG</name>
<dbReference type="AlphaFoldDB" id="A0ABD5FT02"/>
<feature type="transmembrane region" description="Helical" evidence="1">
    <location>
        <begin position="269"/>
        <end position="287"/>
    </location>
</feature>
<keyword evidence="1" id="KW-1133">Transmembrane helix</keyword>
<evidence type="ECO:0000313" key="3">
    <source>
        <dbReference type="Proteomes" id="UP001258434"/>
    </source>
</evidence>
<sequence length="378" mass="45574">MIVYITPFIFCFLISLDHKWALNRQLRPILFVLLATIFCGGLMTGNDWPTYEYNYDHDVSERMEIGYYYYAKLWQQLGIPFVFFRFINKVIIFYIYWRFIDFLRVPFYFTLMIFCGTFALYCFINDPFRSLFSFGFFLLAVMAMLKKNNMISFFLLFIASLFHISTLLILPCFFIKRIQWKSIYIIAFYIIFNISFSSNTLILEVMKLFSWLPFVGDKIVIYLGMVEQNPNLVDVNGEVFTLGAMIRHVCFILMIIYRKKILEHQYGEILFLYAFIYLLLFRIGLSFNVLGRISYFYFIFYISIFSIIKENLSNYRKSYSLSCFILFLLFMYNTLTTSYTYLPYTNIWEYILKGDIPSYGYRENYNYEKSPYRNEHQL</sequence>
<reference evidence="3" key="1">
    <citation type="submission" date="2023-07" db="EMBL/GenBank/DDBJ databases">
        <title>A gut symbiont ubiquitin homologue binds and inactivates peptidyl-prolyl isomerase to mediate the interbacterial arms race in the human gut.</title>
        <authorList>
            <person name="Jiang K."/>
            <person name="Li W."/>
            <person name="Tong M."/>
            <person name="Xu J."/>
            <person name="Chen Z."/>
            <person name="Yang Y."/>
            <person name="Zang Y."/>
            <person name="Jiao X."/>
            <person name="Liu C."/>
            <person name="Lim B."/>
            <person name="Jiang X."/>
            <person name="Wang J."/>
            <person name="Wu D."/>
            <person name="Wang M."/>
            <person name="Liu S.-J."/>
            <person name="Shao F."/>
            <person name="Gao X."/>
        </authorList>
    </citation>
    <scope>NUCLEOTIDE SEQUENCE [LARGE SCALE GENOMIC DNA]</scope>
    <source>
        <strain evidence="3">GS077</strain>
    </source>
</reference>
<dbReference type="Pfam" id="PF14897">
    <property type="entry name" value="EpsG"/>
    <property type="match status" value="1"/>
</dbReference>
<reference evidence="2 3" key="2">
    <citation type="submission" date="2023-08" db="EMBL/GenBank/DDBJ databases">
        <authorList>
            <person name="Du M."/>
            <person name="Liu C."/>
            <person name="Liu S.-J."/>
        </authorList>
    </citation>
    <scope>NUCLEOTIDE SEQUENCE [LARGE SCALE GENOMIC DNA]</scope>
    <source>
        <strain evidence="2 3">GS077</strain>
    </source>
</reference>
<dbReference type="EMBL" id="JAVFHL010000001">
    <property type="protein sequence ID" value="MDT6974940.1"/>
    <property type="molecule type" value="Genomic_DNA"/>
</dbReference>
<feature type="transmembrane region" description="Helical" evidence="1">
    <location>
        <begin position="151"/>
        <end position="175"/>
    </location>
</feature>
<feature type="transmembrane region" description="Helical" evidence="1">
    <location>
        <begin position="77"/>
        <end position="97"/>
    </location>
</feature>
<dbReference type="InterPro" id="IPR049458">
    <property type="entry name" value="EpsG-like"/>
</dbReference>
<feature type="transmembrane region" description="Helical" evidence="1">
    <location>
        <begin position="103"/>
        <end position="121"/>
    </location>
</feature>
<feature type="transmembrane region" description="Helical" evidence="1">
    <location>
        <begin position="239"/>
        <end position="257"/>
    </location>
</feature>
<feature type="transmembrane region" description="Helical" evidence="1">
    <location>
        <begin position="319"/>
        <end position="342"/>
    </location>
</feature>
<feature type="transmembrane region" description="Helical" evidence="1">
    <location>
        <begin position="182"/>
        <end position="203"/>
    </location>
</feature>
<feature type="transmembrane region" description="Helical" evidence="1">
    <location>
        <begin position="293"/>
        <end position="312"/>
    </location>
</feature>
<protein>
    <submittedName>
        <fullName evidence="2">EpsG family protein</fullName>
    </submittedName>
</protein>
<keyword evidence="1" id="KW-0812">Transmembrane</keyword>
<feature type="transmembrane region" description="Helical" evidence="1">
    <location>
        <begin position="26"/>
        <end position="45"/>
    </location>
</feature>
<organism evidence="2 3">
    <name type="scientific">Bacteroides fragilis</name>
    <dbReference type="NCBI Taxonomy" id="817"/>
    <lineage>
        <taxon>Bacteria</taxon>
        <taxon>Pseudomonadati</taxon>
        <taxon>Bacteroidota</taxon>
        <taxon>Bacteroidia</taxon>
        <taxon>Bacteroidales</taxon>
        <taxon>Bacteroidaceae</taxon>
        <taxon>Bacteroides</taxon>
    </lineage>
</organism>
<dbReference type="Proteomes" id="UP001258434">
    <property type="component" value="Unassembled WGS sequence"/>
</dbReference>
<keyword evidence="1" id="KW-0472">Membrane</keyword>
<evidence type="ECO:0000256" key="1">
    <source>
        <dbReference type="SAM" id="Phobius"/>
    </source>
</evidence>
<comment type="caution">
    <text evidence="2">The sequence shown here is derived from an EMBL/GenBank/DDBJ whole genome shotgun (WGS) entry which is preliminary data.</text>
</comment>
<accession>A0ABD5FT02</accession>
<proteinExistence type="predicted"/>
<gene>
    <name evidence="2" type="ORF">BFGS077_000185</name>
</gene>
<evidence type="ECO:0000313" key="2">
    <source>
        <dbReference type="EMBL" id="MDT6974940.1"/>
    </source>
</evidence>